<dbReference type="SUPFAM" id="SSF56112">
    <property type="entry name" value="Protein kinase-like (PK-like)"/>
    <property type="match status" value="1"/>
</dbReference>
<organism evidence="2 3">
    <name type="scientific">Sphingomonas naphthae</name>
    <dbReference type="NCBI Taxonomy" id="1813468"/>
    <lineage>
        <taxon>Bacteria</taxon>
        <taxon>Pseudomonadati</taxon>
        <taxon>Pseudomonadota</taxon>
        <taxon>Alphaproteobacteria</taxon>
        <taxon>Sphingomonadales</taxon>
        <taxon>Sphingomonadaceae</taxon>
        <taxon>Sphingomonas</taxon>
    </lineage>
</organism>
<dbReference type="InterPro" id="IPR011009">
    <property type="entry name" value="Kinase-like_dom_sf"/>
</dbReference>
<accession>A0ABY7TIC0</accession>
<dbReference type="InterPro" id="IPR002575">
    <property type="entry name" value="Aminoglycoside_PTrfase"/>
</dbReference>
<evidence type="ECO:0000313" key="2">
    <source>
        <dbReference type="EMBL" id="WCT72175.1"/>
    </source>
</evidence>
<dbReference type="PANTHER" id="PTHR21310">
    <property type="entry name" value="AMINOGLYCOSIDE PHOSPHOTRANSFERASE-RELATED-RELATED"/>
    <property type="match status" value="1"/>
</dbReference>
<feature type="domain" description="Aminoglycoside phosphotransferase" evidence="1">
    <location>
        <begin position="27"/>
        <end position="276"/>
    </location>
</feature>
<dbReference type="Gene3D" id="3.30.200.20">
    <property type="entry name" value="Phosphorylase Kinase, domain 1"/>
    <property type="match status" value="1"/>
</dbReference>
<keyword evidence="3" id="KW-1185">Reference proteome</keyword>
<dbReference type="Proteomes" id="UP001220395">
    <property type="component" value="Chromosome"/>
</dbReference>
<name>A0ABY7TIC0_9SPHN</name>
<dbReference type="RefSeq" id="WP_273686129.1">
    <property type="nucleotide sequence ID" value="NZ_CP117411.1"/>
</dbReference>
<evidence type="ECO:0000313" key="3">
    <source>
        <dbReference type="Proteomes" id="UP001220395"/>
    </source>
</evidence>
<sequence length="329" mass="36279">MESEKPFSERVAEIAARLGFVMLGCDRLSGGASQETWLMSATRDGLRDDLILRRSPNGQDKLRETSAGLTAEAALMRRAARSAIPVPDVVHVLTAADELGAGFISRRVFGETIPKKILREDAYRAARPLLAAQSGAILAAIHAIPLDELPPLQEQTAAQRVEALRARYDRIGERRPIFELAFRWLGERTPVDAVRRLCHGDFRNGNLIIDADGIAAVLDWELAHTGDPIEDLGWLCVPSWRFGHLNREAGGFGTRDDLLDAYVAAGGPAVDPRRIDFWILFGTLAWGIGCLNFAAEFRTGDRTVERASIGRRVSETELDLMMLLTGRLQ</sequence>
<evidence type="ECO:0000259" key="1">
    <source>
        <dbReference type="Pfam" id="PF01636"/>
    </source>
</evidence>
<protein>
    <submittedName>
        <fullName evidence="2">Phosphotransferase family protein</fullName>
    </submittedName>
</protein>
<dbReference type="PANTHER" id="PTHR21310:SF57">
    <property type="entry name" value="BLR2944 PROTEIN"/>
    <property type="match status" value="1"/>
</dbReference>
<dbReference type="EMBL" id="CP117411">
    <property type="protein sequence ID" value="WCT72175.1"/>
    <property type="molecule type" value="Genomic_DNA"/>
</dbReference>
<dbReference type="Gene3D" id="3.90.1200.10">
    <property type="match status" value="1"/>
</dbReference>
<reference evidence="2 3" key="1">
    <citation type="submission" date="2023-02" db="EMBL/GenBank/DDBJ databases">
        <title>Genome sequence of Sphingomonas naphthae.</title>
        <authorList>
            <person name="Kim S."/>
            <person name="Heo J."/>
            <person name="Kwon S.-W."/>
        </authorList>
    </citation>
    <scope>NUCLEOTIDE SEQUENCE [LARGE SCALE GENOMIC DNA]</scope>
    <source>
        <strain evidence="2 3">KACC 18716</strain>
    </source>
</reference>
<dbReference type="CDD" id="cd05154">
    <property type="entry name" value="ACAD10_11_N-like"/>
    <property type="match status" value="1"/>
</dbReference>
<dbReference type="Pfam" id="PF01636">
    <property type="entry name" value="APH"/>
    <property type="match status" value="1"/>
</dbReference>
<dbReference type="InterPro" id="IPR041726">
    <property type="entry name" value="ACAD10_11_N"/>
</dbReference>
<dbReference type="InterPro" id="IPR051678">
    <property type="entry name" value="AGP_Transferase"/>
</dbReference>
<proteinExistence type="predicted"/>
<gene>
    <name evidence="2" type="ORF">PQ455_11030</name>
</gene>